<dbReference type="Proteomes" id="UP000467841">
    <property type="component" value="Unassembled WGS sequence"/>
</dbReference>
<accession>A0A6D2I7X2</accession>
<evidence type="ECO:0000313" key="1">
    <source>
        <dbReference type="EMBL" id="CAA7022235.1"/>
    </source>
</evidence>
<dbReference type="AlphaFoldDB" id="A0A6D2I7X2"/>
<sequence>MMRRNWSSFVAKNCRSSGFFLQSRRGFSSTASPEEGHWDWVRPVMFLSFLAGIDGYIIDDVVNYKKSRKKLRKIEEECDYFHQVFMEKQVEYRKRSKEIFGTN</sequence>
<name>A0A6D2I7X2_9BRAS</name>
<proteinExistence type="predicted"/>
<organism evidence="1 2">
    <name type="scientific">Microthlaspi erraticum</name>
    <dbReference type="NCBI Taxonomy" id="1685480"/>
    <lineage>
        <taxon>Eukaryota</taxon>
        <taxon>Viridiplantae</taxon>
        <taxon>Streptophyta</taxon>
        <taxon>Embryophyta</taxon>
        <taxon>Tracheophyta</taxon>
        <taxon>Spermatophyta</taxon>
        <taxon>Magnoliopsida</taxon>
        <taxon>eudicotyledons</taxon>
        <taxon>Gunneridae</taxon>
        <taxon>Pentapetalae</taxon>
        <taxon>rosids</taxon>
        <taxon>malvids</taxon>
        <taxon>Brassicales</taxon>
        <taxon>Brassicaceae</taxon>
        <taxon>Coluteocarpeae</taxon>
        <taxon>Microthlaspi</taxon>
    </lineage>
</organism>
<protein>
    <submittedName>
        <fullName evidence="1">Uncharacterized protein</fullName>
    </submittedName>
</protein>
<evidence type="ECO:0000313" key="2">
    <source>
        <dbReference type="Proteomes" id="UP000467841"/>
    </source>
</evidence>
<dbReference type="EMBL" id="CACVBM020000666">
    <property type="protein sequence ID" value="CAA7022235.1"/>
    <property type="molecule type" value="Genomic_DNA"/>
</dbReference>
<reference evidence="1" key="1">
    <citation type="submission" date="2020-01" db="EMBL/GenBank/DDBJ databases">
        <authorList>
            <person name="Mishra B."/>
        </authorList>
    </citation>
    <scope>NUCLEOTIDE SEQUENCE [LARGE SCALE GENOMIC DNA]</scope>
</reference>
<gene>
    <name evidence="1" type="ORF">MERR_LOCUS9470</name>
</gene>
<comment type="caution">
    <text evidence="1">The sequence shown here is derived from an EMBL/GenBank/DDBJ whole genome shotgun (WGS) entry which is preliminary data.</text>
</comment>
<keyword evidence="2" id="KW-1185">Reference proteome</keyword>